<dbReference type="InterPro" id="IPR036397">
    <property type="entry name" value="RNaseH_sf"/>
</dbReference>
<dbReference type="EnsemblPlants" id="HORVU.MOREX.r3.5HG0519210.1">
    <property type="protein sequence ID" value="HORVU.MOREX.r3.5HG0519210.1"/>
    <property type="gene ID" value="HORVU.MOREX.r3.5HG0519210"/>
</dbReference>
<dbReference type="InterPro" id="IPR051132">
    <property type="entry name" value="3-5_Exonuclease_domain"/>
</dbReference>
<dbReference type="PANTHER" id="PTHR13620">
    <property type="entry name" value="3-5 EXONUCLEASE"/>
    <property type="match status" value="1"/>
</dbReference>
<dbReference type="SMR" id="A0A8I7BA24"/>
<evidence type="ECO:0000256" key="2">
    <source>
        <dbReference type="ARBA" id="ARBA00022801"/>
    </source>
</evidence>
<dbReference type="GO" id="GO:0003676">
    <property type="term" value="F:nucleic acid binding"/>
    <property type="evidence" value="ECO:0007669"/>
    <property type="project" value="InterPro"/>
</dbReference>
<name>A0A8I7BA24_HORVV</name>
<sequence>MFAHGTTNLHIVYMKDMAKVKVFLSMFGEWLQEEKHKFMDLDLEYTTDGRDVAVVQLCFKQCVTVFQWASSDKHCPKLMEFLRSSIYFASIDITNDKIKMRHTWGIEIPAECHVDLHGRFRLEPDKTSMAHMAAVLIDGEYTDMNTKFPKPWHKLWEKTPLDPINIEYAAIDGYVAYELYLRIGICNYGQRHLVPLVSPTWGYFDLEDEYCLQWQTLLSLLCSAWGLLIRTSRFAIRKSRIGIFHYAVLYVMDI</sequence>
<reference evidence="3" key="3">
    <citation type="submission" date="2022-01" db="UniProtKB">
        <authorList>
            <consortium name="EnsemblPlants"/>
        </authorList>
    </citation>
    <scope>IDENTIFICATION</scope>
    <source>
        <strain evidence="3">subsp. vulgare</strain>
    </source>
</reference>
<dbReference type="Gene3D" id="3.30.420.10">
    <property type="entry name" value="Ribonuclease H-like superfamily/Ribonuclease H"/>
    <property type="match status" value="1"/>
</dbReference>
<dbReference type="Gramene" id="HORVU.MOREX.r3.5HG0519210.1">
    <property type="protein sequence ID" value="HORVU.MOREX.r3.5HG0519210.1"/>
    <property type="gene ID" value="HORVU.MOREX.r3.5HG0519210"/>
</dbReference>
<accession>A0A8I7BA24</accession>
<dbReference type="PANTHER" id="PTHR13620:SF75">
    <property type="entry name" value="UBIQUITIN-LIKE DOMAIN-CONTAINING PROTEIN"/>
    <property type="match status" value="1"/>
</dbReference>
<dbReference type="Proteomes" id="UP000011116">
    <property type="component" value="Chromosome 5H"/>
</dbReference>
<evidence type="ECO:0000313" key="3">
    <source>
        <dbReference type="EnsemblPlants" id="HORVU.MOREX.r3.5HG0519210.1"/>
    </source>
</evidence>
<evidence type="ECO:0000313" key="4">
    <source>
        <dbReference type="Proteomes" id="UP000011116"/>
    </source>
</evidence>
<dbReference type="SUPFAM" id="SSF53098">
    <property type="entry name" value="Ribonuclease H-like"/>
    <property type="match status" value="1"/>
</dbReference>
<evidence type="ECO:0000256" key="1">
    <source>
        <dbReference type="ARBA" id="ARBA00022722"/>
    </source>
</evidence>
<dbReference type="GO" id="GO:0008408">
    <property type="term" value="F:3'-5' exonuclease activity"/>
    <property type="evidence" value="ECO:0007669"/>
    <property type="project" value="UniProtKB-ARBA"/>
</dbReference>
<keyword evidence="1" id="KW-0540">Nuclease</keyword>
<keyword evidence="2" id="KW-0378">Hydrolase</keyword>
<proteinExistence type="predicted"/>
<reference evidence="4" key="1">
    <citation type="journal article" date="2012" name="Nature">
        <title>A physical, genetic and functional sequence assembly of the barley genome.</title>
        <authorList>
            <consortium name="The International Barley Genome Sequencing Consortium"/>
            <person name="Mayer K.F."/>
            <person name="Waugh R."/>
            <person name="Brown J.W."/>
            <person name="Schulman A."/>
            <person name="Langridge P."/>
            <person name="Platzer M."/>
            <person name="Fincher G.B."/>
            <person name="Muehlbauer G.J."/>
            <person name="Sato K."/>
            <person name="Close T.J."/>
            <person name="Wise R.P."/>
            <person name="Stein N."/>
        </authorList>
    </citation>
    <scope>NUCLEOTIDE SEQUENCE [LARGE SCALE GENOMIC DNA]</scope>
    <source>
        <strain evidence="4">cv. Morex</strain>
    </source>
</reference>
<organism evidence="3 4">
    <name type="scientific">Hordeum vulgare subsp. vulgare</name>
    <name type="common">Domesticated barley</name>
    <dbReference type="NCBI Taxonomy" id="112509"/>
    <lineage>
        <taxon>Eukaryota</taxon>
        <taxon>Viridiplantae</taxon>
        <taxon>Streptophyta</taxon>
        <taxon>Embryophyta</taxon>
        <taxon>Tracheophyta</taxon>
        <taxon>Spermatophyta</taxon>
        <taxon>Magnoliopsida</taxon>
        <taxon>Liliopsida</taxon>
        <taxon>Poales</taxon>
        <taxon>Poaceae</taxon>
        <taxon>BOP clade</taxon>
        <taxon>Pooideae</taxon>
        <taxon>Triticodae</taxon>
        <taxon>Triticeae</taxon>
        <taxon>Hordeinae</taxon>
        <taxon>Hordeum</taxon>
    </lineage>
</organism>
<protein>
    <submittedName>
        <fullName evidence="3">Uncharacterized protein</fullName>
    </submittedName>
</protein>
<reference evidence="3" key="2">
    <citation type="submission" date="2020-10" db="EMBL/GenBank/DDBJ databases">
        <authorList>
            <person name="Scholz U."/>
            <person name="Mascher M."/>
            <person name="Fiebig A."/>
        </authorList>
    </citation>
    <scope>NUCLEOTIDE SEQUENCE [LARGE SCALE GENOMIC DNA]</scope>
    <source>
        <strain evidence="3">cv. Morex</strain>
    </source>
</reference>
<keyword evidence="4" id="KW-1185">Reference proteome</keyword>
<dbReference type="InterPro" id="IPR012337">
    <property type="entry name" value="RNaseH-like_sf"/>
</dbReference>
<dbReference type="AlphaFoldDB" id="A0A8I7BA24"/>